<evidence type="ECO:0000259" key="1">
    <source>
        <dbReference type="PROSITE" id="PS50191"/>
    </source>
</evidence>
<dbReference type="AlphaFoldDB" id="A0A8E2F4P5"/>
<reference evidence="2 3" key="1">
    <citation type="journal article" date="2016" name="Nat. Commun.">
        <title>Ectomycorrhizal ecology is imprinted in the genome of the dominant symbiotic fungus Cenococcum geophilum.</title>
        <authorList>
            <consortium name="DOE Joint Genome Institute"/>
            <person name="Peter M."/>
            <person name="Kohler A."/>
            <person name="Ohm R.A."/>
            <person name="Kuo A."/>
            <person name="Krutzmann J."/>
            <person name="Morin E."/>
            <person name="Arend M."/>
            <person name="Barry K.W."/>
            <person name="Binder M."/>
            <person name="Choi C."/>
            <person name="Clum A."/>
            <person name="Copeland A."/>
            <person name="Grisel N."/>
            <person name="Haridas S."/>
            <person name="Kipfer T."/>
            <person name="LaButti K."/>
            <person name="Lindquist E."/>
            <person name="Lipzen A."/>
            <person name="Maire R."/>
            <person name="Meier B."/>
            <person name="Mihaltcheva S."/>
            <person name="Molinier V."/>
            <person name="Murat C."/>
            <person name="Poggeler S."/>
            <person name="Quandt C.A."/>
            <person name="Sperisen C."/>
            <person name="Tritt A."/>
            <person name="Tisserant E."/>
            <person name="Crous P.W."/>
            <person name="Henrissat B."/>
            <person name="Nehls U."/>
            <person name="Egli S."/>
            <person name="Spatafora J.W."/>
            <person name="Grigoriev I.V."/>
            <person name="Martin F.M."/>
        </authorList>
    </citation>
    <scope>NUCLEOTIDE SEQUENCE [LARGE SCALE GENOMIC DNA]</scope>
    <source>
        <strain evidence="2 3">CBS 207.34</strain>
    </source>
</reference>
<dbReference type="Pfam" id="PF00650">
    <property type="entry name" value="CRAL_TRIO"/>
    <property type="match status" value="1"/>
</dbReference>
<dbReference type="PROSITE" id="PS50191">
    <property type="entry name" value="CRAL_TRIO"/>
    <property type="match status" value="1"/>
</dbReference>
<proteinExistence type="predicted"/>
<dbReference type="SUPFAM" id="SSF52087">
    <property type="entry name" value="CRAL/TRIO domain"/>
    <property type="match status" value="1"/>
</dbReference>
<dbReference type="InterPro" id="IPR051026">
    <property type="entry name" value="PI/PC_transfer"/>
</dbReference>
<dbReference type="EMBL" id="KV749339">
    <property type="protein sequence ID" value="OCL09913.1"/>
    <property type="molecule type" value="Genomic_DNA"/>
</dbReference>
<dbReference type="OrthoDB" id="30289at2759"/>
<dbReference type="PANTHER" id="PTHR45657:SF20">
    <property type="entry name" value="CRAL_TRIO DOMAIN PROTEIN (AFU_ORTHOLOGUE AFUA_5G00680)"/>
    <property type="match status" value="1"/>
</dbReference>
<name>A0A8E2F4P5_9PEZI</name>
<evidence type="ECO:0000313" key="2">
    <source>
        <dbReference type="EMBL" id="OCL09913.1"/>
    </source>
</evidence>
<dbReference type="Gene3D" id="3.40.525.10">
    <property type="entry name" value="CRAL-TRIO lipid binding domain"/>
    <property type="match status" value="2"/>
</dbReference>
<feature type="domain" description="CRAL-TRIO" evidence="1">
    <location>
        <begin position="99"/>
        <end position="249"/>
    </location>
</feature>
<dbReference type="SMART" id="SM00516">
    <property type="entry name" value="SEC14"/>
    <property type="match status" value="1"/>
</dbReference>
<sequence>MGNVLQEDLQEIHKSIIESLSPQQATALEELRKRVINDGSLTKSSSIHATDVCDGISDESTLLQLSEACAAREALNLHSAYDGIAIEDFEWARNLYLHWTGRRDMHGSPICVFGICKLDSDAISSYRKLRVSVSKGSSSELVHKTYHQLPISRGHIELQLEASLESQGVYSDISKVLAGSYPEVIDHVFVLGAPPYFSKIWAWVKAWIDPGTASKMVILQQAEVLPTLIKYIDIENIPKRYGGKLEFEHGMSPRLGSVVVHAMSWLGDSDKTLPRGPVKWTIGPDDSHVAVAVGSCDGSLRFKKFATISE</sequence>
<dbReference type="CDD" id="cd00170">
    <property type="entry name" value="SEC14"/>
    <property type="match status" value="1"/>
</dbReference>
<dbReference type="InterPro" id="IPR036865">
    <property type="entry name" value="CRAL-TRIO_dom_sf"/>
</dbReference>
<evidence type="ECO:0000313" key="3">
    <source>
        <dbReference type="Proteomes" id="UP000250140"/>
    </source>
</evidence>
<dbReference type="Proteomes" id="UP000250140">
    <property type="component" value="Unassembled WGS sequence"/>
</dbReference>
<keyword evidence="3" id="KW-1185">Reference proteome</keyword>
<protein>
    <submittedName>
        <fullName evidence="2">CRAL/TRIO domain-containing protein</fullName>
    </submittedName>
</protein>
<dbReference type="InterPro" id="IPR001251">
    <property type="entry name" value="CRAL-TRIO_dom"/>
</dbReference>
<gene>
    <name evidence="2" type="ORF">AOQ84DRAFT_362860</name>
</gene>
<accession>A0A8E2F4P5</accession>
<dbReference type="PANTHER" id="PTHR45657">
    <property type="entry name" value="CRAL-TRIO DOMAIN-CONTAINING PROTEIN YKL091C-RELATED"/>
    <property type="match status" value="1"/>
</dbReference>
<organism evidence="2 3">
    <name type="scientific">Glonium stellatum</name>
    <dbReference type="NCBI Taxonomy" id="574774"/>
    <lineage>
        <taxon>Eukaryota</taxon>
        <taxon>Fungi</taxon>
        <taxon>Dikarya</taxon>
        <taxon>Ascomycota</taxon>
        <taxon>Pezizomycotina</taxon>
        <taxon>Dothideomycetes</taxon>
        <taxon>Pleosporomycetidae</taxon>
        <taxon>Gloniales</taxon>
        <taxon>Gloniaceae</taxon>
        <taxon>Glonium</taxon>
    </lineage>
</organism>